<dbReference type="Gene3D" id="3.40.1260.10">
    <property type="entry name" value="DsrEFH-like"/>
    <property type="match status" value="1"/>
</dbReference>
<dbReference type="Proteomes" id="UP000460317">
    <property type="component" value="Unassembled WGS sequence"/>
</dbReference>
<evidence type="ECO:0000313" key="1">
    <source>
        <dbReference type="EMBL" id="CUQ36484.1"/>
    </source>
</evidence>
<evidence type="ECO:0000313" key="7">
    <source>
        <dbReference type="Proteomes" id="UP000436858"/>
    </source>
</evidence>
<dbReference type="GeneID" id="60927405"/>
<dbReference type="SMR" id="A0A139K063"/>
<dbReference type="EMBL" id="WCSB01000014">
    <property type="protein sequence ID" value="KAB4450648.1"/>
    <property type="molecule type" value="Genomic_DNA"/>
</dbReference>
<sequence>MSANDKLTILWTTDNKDTVFNMLAMYALNSKNRGWWKHINIILWGASVKLVANDTQVQTEILEMLQSGITIEACQDCCENFGVASIITNLGITVRYMGIPLTEYLKNGEKILSI</sequence>
<dbReference type="Proteomes" id="UP000436858">
    <property type="component" value="Unassembled WGS sequence"/>
</dbReference>
<reference evidence="4 6" key="2">
    <citation type="submission" date="2018-08" db="EMBL/GenBank/DDBJ databases">
        <title>A genome reference for cultivated species of the human gut microbiota.</title>
        <authorList>
            <person name="Zou Y."/>
            <person name="Xue W."/>
            <person name="Luo G."/>
        </authorList>
    </citation>
    <scope>NUCLEOTIDE SEQUENCE [LARGE SCALE GENOMIC DNA]</scope>
    <source>
        <strain evidence="4 6">AF37-12</strain>
    </source>
</reference>
<dbReference type="PATRIC" id="fig|818.29.peg.4077"/>
<dbReference type="InterPro" id="IPR027396">
    <property type="entry name" value="DsrEFH-like"/>
</dbReference>
<dbReference type="EMBL" id="QROV01000029">
    <property type="protein sequence ID" value="RHL54377.1"/>
    <property type="molecule type" value="Genomic_DNA"/>
</dbReference>
<evidence type="ECO:0000313" key="5">
    <source>
        <dbReference type="Proteomes" id="UP000095541"/>
    </source>
</evidence>
<reference evidence="1 5" key="1">
    <citation type="submission" date="2015-09" db="EMBL/GenBank/DDBJ databases">
        <authorList>
            <consortium name="Pathogen Informatics"/>
        </authorList>
    </citation>
    <scope>NUCLEOTIDE SEQUENCE [LARGE SCALE GENOMIC DNA]</scope>
    <source>
        <strain evidence="1 5">2789STDY5834945</strain>
    </source>
</reference>
<protein>
    <submittedName>
        <fullName evidence="2">DsrE family protein</fullName>
    </submittedName>
    <submittedName>
        <fullName evidence="1">Uncharacterized protein conserved in archaea</fullName>
    </submittedName>
</protein>
<dbReference type="AlphaFoldDB" id="A0A139K063"/>
<evidence type="ECO:0000313" key="2">
    <source>
        <dbReference type="EMBL" id="KAB4450648.1"/>
    </source>
</evidence>
<dbReference type="OMA" id="WACRACA"/>
<evidence type="ECO:0000313" key="6">
    <source>
        <dbReference type="Proteomes" id="UP000283616"/>
    </source>
</evidence>
<dbReference type="EMBL" id="CZBI01000006">
    <property type="protein sequence ID" value="CUQ36484.1"/>
    <property type="molecule type" value="Genomic_DNA"/>
</dbReference>
<gene>
    <name evidence="4" type="ORF">DW011_20880</name>
    <name evidence="1" type="ORF">ERS852557_03864</name>
    <name evidence="3" type="ORF">GAN91_06030</name>
    <name evidence="2" type="ORF">GAN93_15520</name>
</gene>
<evidence type="ECO:0000313" key="3">
    <source>
        <dbReference type="EMBL" id="KAB4485054.1"/>
    </source>
</evidence>
<proteinExistence type="predicted"/>
<dbReference type="DNASU" id="1071680"/>
<dbReference type="RefSeq" id="WP_008762354.1">
    <property type="nucleotide sequence ID" value="NZ_CAXSNJ010000039.1"/>
</dbReference>
<dbReference type="SUPFAM" id="SSF75169">
    <property type="entry name" value="DsrEFH-like"/>
    <property type="match status" value="1"/>
</dbReference>
<dbReference type="EMBL" id="WCRY01000004">
    <property type="protein sequence ID" value="KAB4485054.1"/>
    <property type="molecule type" value="Genomic_DNA"/>
</dbReference>
<dbReference type="Proteomes" id="UP000095541">
    <property type="component" value="Unassembled WGS sequence"/>
</dbReference>
<evidence type="ECO:0000313" key="8">
    <source>
        <dbReference type="Proteomes" id="UP000460317"/>
    </source>
</evidence>
<accession>A0A139K063</accession>
<organism evidence="2 8">
    <name type="scientific">Bacteroides thetaiotaomicron</name>
    <dbReference type="NCBI Taxonomy" id="818"/>
    <lineage>
        <taxon>Bacteria</taxon>
        <taxon>Pseudomonadati</taxon>
        <taxon>Bacteroidota</taxon>
        <taxon>Bacteroidia</taxon>
        <taxon>Bacteroidales</taxon>
        <taxon>Bacteroidaceae</taxon>
        <taxon>Bacteroides</taxon>
    </lineage>
</organism>
<evidence type="ECO:0000313" key="4">
    <source>
        <dbReference type="EMBL" id="RHL54377.1"/>
    </source>
</evidence>
<name>A0A139K063_BACT4</name>
<dbReference type="Proteomes" id="UP000283616">
    <property type="component" value="Unassembled WGS sequence"/>
</dbReference>
<reference evidence="7 8" key="3">
    <citation type="journal article" date="2019" name="Nat. Med.">
        <title>A library of human gut bacterial isolates paired with longitudinal multiomics data enables mechanistic microbiome research.</title>
        <authorList>
            <person name="Poyet M."/>
            <person name="Groussin M."/>
            <person name="Gibbons S.M."/>
            <person name="Avila-Pacheco J."/>
            <person name="Jiang X."/>
            <person name="Kearney S.M."/>
            <person name="Perrotta A.R."/>
            <person name="Berdy B."/>
            <person name="Zhao S."/>
            <person name="Lieberman T.D."/>
            <person name="Swanson P.K."/>
            <person name="Smith M."/>
            <person name="Roesemann S."/>
            <person name="Alexander J.E."/>
            <person name="Rich S.A."/>
            <person name="Livny J."/>
            <person name="Vlamakis H."/>
            <person name="Clish C."/>
            <person name="Bullock K."/>
            <person name="Deik A."/>
            <person name="Scott J."/>
            <person name="Pierce K.A."/>
            <person name="Xavier R.J."/>
            <person name="Alm E.J."/>
        </authorList>
    </citation>
    <scope>NUCLEOTIDE SEQUENCE [LARGE SCALE GENOMIC DNA]</scope>
    <source>
        <strain evidence="3 7">BIOML-A162</strain>
        <strain evidence="2 8">BIOML-A165</strain>
    </source>
</reference>